<evidence type="ECO:0000313" key="8">
    <source>
        <dbReference type="Proteomes" id="UP000199373"/>
    </source>
</evidence>
<name>A0A1I0M067_9BACT</name>
<dbReference type="InterPro" id="IPR036388">
    <property type="entry name" value="WH-like_DNA-bd_sf"/>
</dbReference>
<feature type="domain" description="RNA polymerase sigma factor 70 region 4 type 2" evidence="6">
    <location>
        <begin position="114"/>
        <end position="165"/>
    </location>
</feature>
<dbReference type="CDD" id="cd06171">
    <property type="entry name" value="Sigma70_r4"/>
    <property type="match status" value="1"/>
</dbReference>
<dbReference type="GO" id="GO:0016987">
    <property type="term" value="F:sigma factor activity"/>
    <property type="evidence" value="ECO:0007669"/>
    <property type="project" value="UniProtKB-KW"/>
</dbReference>
<dbReference type="InterPro" id="IPR013249">
    <property type="entry name" value="RNA_pol_sigma70_r4_t2"/>
</dbReference>
<keyword evidence="4" id="KW-0804">Transcription</keyword>
<dbReference type="NCBIfam" id="TIGR02985">
    <property type="entry name" value="Sig70_bacteroi1"/>
    <property type="match status" value="1"/>
</dbReference>
<dbReference type="Gene3D" id="1.10.10.10">
    <property type="entry name" value="Winged helix-like DNA-binding domain superfamily/Winged helix DNA-binding domain"/>
    <property type="match status" value="1"/>
</dbReference>
<reference evidence="7 8" key="1">
    <citation type="submission" date="2016-10" db="EMBL/GenBank/DDBJ databases">
        <authorList>
            <person name="de Groot N.N."/>
        </authorList>
    </citation>
    <scope>NUCLEOTIDE SEQUENCE [LARGE SCALE GENOMIC DNA]</scope>
    <source>
        <strain evidence="7 8">TC2-24</strain>
    </source>
</reference>
<keyword evidence="2" id="KW-0805">Transcription regulation</keyword>
<dbReference type="Gene3D" id="1.10.1740.10">
    <property type="match status" value="1"/>
</dbReference>
<evidence type="ECO:0000313" key="7">
    <source>
        <dbReference type="EMBL" id="SEV80859.1"/>
    </source>
</evidence>
<dbReference type="InterPro" id="IPR014284">
    <property type="entry name" value="RNA_pol_sigma-70_dom"/>
</dbReference>
<evidence type="ECO:0000259" key="6">
    <source>
        <dbReference type="Pfam" id="PF08281"/>
    </source>
</evidence>
<dbReference type="PANTHER" id="PTHR43133">
    <property type="entry name" value="RNA POLYMERASE ECF-TYPE SIGMA FACTO"/>
    <property type="match status" value="1"/>
</dbReference>
<evidence type="ECO:0000259" key="5">
    <source>
        <dbReference type="Pfam" id="PF04542"/>
    </source>
</evidence>
<dbReference type="SUPFAM" id="SSF88659">
    <property type="entry name" value="Sigma3 and sigma4 domains of RNA polymerase sigma factors"/>
    <property type="match status" value="1"/>
</dbReference>
<dbReference type="NCBIfam" id="TIGR02937">
    <property type="entry name" value="sigma70-ECF"/>
    <property type="match status" value="1"/>
</dbReference>
<dbReference type="SUPFAM" id="SSF88946">
    <property type="entry name" value="Sigma2 domain of RNA polymerase sigma factors"/>
    <property type="match status" value="1"/>
</dbReference>
<protein>
    <submittedName>
        <fullName evidence="7">RNA polymerase sigma-70 factor, ECF subfamily</fullName>
    </submittedName>
</protein>
<dbReference type="Pfam" id="PF04542">
    <property type="entry name" value="Sigma70_r2"/>
    <property type="match status" value="1"/>
</dbReference>
<gene>
    <name evidence="7" type="ORF">SAMN04487850_0099</name>
</gene>
<dbReference type="GO" id="GO:0006352">
    <property type="term" value="P:DNA-templated transcription initiation"/>
    <property type="evidence" value="ECO:0007669"/>
    <property type="project" value="InterPro"/>
</dbReference>
<dbReference type="InterPro" id="IPR039425">
    <property type="entry name" value="RNA_pol_sigma-70-like"/>
</dbReference>
<dbReference type="GO" id="GO:0003677">
    <property type="term" value="F:DNA binding"/>
    <property type="evidence" value="ECO:0007669"/>
    <property type="project" value="InterPro"/>
</dbReference>
<dbReference type="InterPro" id="IPR013324">
    <property type="entry name" value="RNA_pol_sigma_r3/r4-like"/>
</dbReference>
<dbReference type="RefSeq" id="WP_091899235.1">
    <property type="nucleotide sequence ID" value="NZ_FOIQ01000001.1"/>
</dbReference>
<organism evidence="7 8">
    <name type="scientific">Prevotella aff. ruminicola Tc2-24</name>
    <dbReference type="NCBI Taxonomy" id="81582"/>
    <lineage>
        <taxon>Bacteria</taxon>
        <taxon>Pseudomonadati</taxon>
        <taxon>Bacteroidota</taxon>
        <taxon>Bacteroidia</taxon>
        <taxon>Bacteroidales</taxon>
        <taxon>Prevotellaceae</taxon>
        <taxon>Prevotella</taxon>
    </lineage>
</organism>
<dbReference type="Pfam" id="PF08281">
    <property type="entry name" value="Sigma70_r4_2"/>
    <property type="match status" value="1"/>
</dbReference>
<accession>A0A1I0M067</accession>
<sequence>MQDSFEHFYVGWYSRAKHFAQEYVLVEKDAENIVQDTFLKIYEQWDSFDEDINLTSYLFTSIKNRSLKMLRRNLVAEKAKSSIQKQYVLETKLRYDSLEAFNTAFSDEKSIEDLLYEAIEKLPPKCREIFVMSKLEGKKQAQIAQELGISINTIEVQIGIAYKKLRQELKDYVPLLLFLFPTI</sequence>
<evidence type="ECO:0000256" key="4">
    <source>
        <dbReference type="ARBA" id="ARBA00023163"/>
    </source>
</evidence>
<comment type="similarity">
    <text evidence="1">Belongs to the sigma-70 factor family. ECF subfamily.</text>
</comment>
<evidence type="ECO:0000256" key="2">
    <source>
        <dbReference type="ARBA" id="ARBA00023015"/>
    </source>
</evidence>
<dbReference type="InterPro" id="IPR013325">
    <property type="entry name" value="RNA_pol_sigma_r2"/>
</dbReference>
<keyword evidence="3" id="KW-0731">Sigma factor</keyword>
<dbReference type="PANTHER" id="PTHR43133:SF46">
    <property type="entry name" value="RNA POLYMERASE SIGMA-70 FACTOR ECF SUBFAMILY"/>
    <property type="match status" value="1"/>
</dbReference>
<dbReference type="Proteomes" id="UP000199373">
    <property type="component" value="Unassembled WGS sequence"/>
</dbReference>
<feature type="domain" description="RNA polymerase sigma-70 region 2" evidence="5">
    <location>
        <begin position="13"/>
        <end position="73"/>
    </location>
</feature>
<keyword evidence="8" id="KW-1185">Reference proteome</keyword>
<evidence type="ECO:0000256" key="1">
    <source>
        <dbReference type="ARBA" id="ARBA00010641"/>
    </source>
</evidence>
<dbReference type="InterPro" id="IPR014327">
    <property type="entry name" value="RNA_pol_sigma70_bacteroid"/>
</dbReference>
<dbReference type="EMBL" id="FOIQ01000001">
    <property type="protein sequence ID" value="SEV80859.1"/>
    <property type="molecule type" value="Genomic_DNA"/>
</dbReference>
<dbReference type="InterPro" id="IPR007627">
    <property type="entry name" value="RNA_pol_sigma70_r2"/>
</dbReference>
<dbReference type="AlphaFoldDB" id="A0A1I0M067"/>
<evidence type="ECO:0000256" key="3">
    <source>
        <dbReference type="ARBA" id="ARBA00023082"/>
    </source>
</evidence>
<proteinExistence type="inferred from homology"/>